<evidence type="ECO:0000313" key="3">
    <source>
        <dbReference type="Proteomes" id="UP001608902"/>
    </source>
</evidence>
<keyword evidence="1" id="KW-0812">Transmembrane</keyword>
<organism evidence="2 3">
    <name type="scientific">Gnathostoma spinigerum</name>
    <dbReference type="NCBI Taxonomy" id="75299"/>
    <lineage>
        <taxon>Eukaryota</taxon>
        <taxon>Metazoa</taxon>
        <taxon>Ecdysozoa</taxon>
        <taxon>Nematoda</taxon>
        <taxon>Chromadorea</taxon>
        <taxon>Rhabditida</taxon>
        <taxon>Spirurina</taxon>
        <taxon>Gnathostomatomorpha</taxon>
        <taxon>Gnathostomatoidea</taxon>
        <taxon>Gnathostomatidae</taxon>
        <taxon>Gnathostoma</taxon>
    </lineage>
</organism>
<reference evidence="2 3" key="1">
    <citation type="submission" date="2024-08" db="EMBL/GenBank/DDBJ databases">
        <title>Gnathostoma spinigerum genome.</title>
        <authorList>
            <person name="Gonzalez-Bertolin B."/>
            <person name="Monzon S."/>
            <person name="Zaballos A."/>
            <person name="Jimenez P."/>
            <person name="Dekumyoy P."/>
            <person name="Varona S."/>
            <person name="Cuesta I."/>
            <person name="Sumanam S."/>
            <person name="Adisakwattana P."/>
            <person name="Gasser R.B."/>
            <person name="Hernandez-Gonzalez A."/>
            <person name="Young N.D."/>
            <person name="Perteguer M.J."/>
        </authorList>
    </citation>
    <scope>NUCLEOTIDE SEQUENCE [LARGE SCALE GENOMIC DNA]</scope>
    <source>
        <strain evidence="2">AL3</strain>
        <tissue evidence="2">Liver</tissue>
    </source>
</reference>
<accession>A0ABD6F127</accession>
<keyword evidence="1" id="KW-1133">Transmembrane helix</keyword>
<dbReference type="AlphaFoldDB" id="A0ABD6F127"/>
<sequence length="83" mass="9702">MDYSSTSLVGQPHTASQSLRPLLASRTTFIMVLLLMLCMFFTMFYVAHLDTLSLRTLLVNDDKELIRRNRRVVPTVRYFGRFK</sequence>
<comment type="caution">
    <text evidence="2">The sequence shown here is derived from an EMBL/GenBank/DDBJ whole genome shotgun (WGS) entry which is preliminary data.</text>
</comment>
<proteinExistence type="predicted"/>
<name>A0ABD6F127_9BILA</name>
<protein>
    <submittedName>
        <fullName evidence="2">Uncharacterized protein</fullName>
    </submittedName>
</protein>
<evidence type="ECO:0000313" key="2">
    <source>
        <dbReference type="EMBL" id="MFH4984354.1"/>
    </source>
</evidence>
<dbReference type="EMBL" id="JBGFUD010016900">
    <property type="protein sequence ID" value="MFH4984354.1"/>
    <property type="molecule type" value="Genomic_DNA"/>
</dbReference>
<feature type="transmembrane region" description="Helical" evidence="1">
    <location>
        <begin position="28"/>
        <end position="47"/>
    </location>
</feature>
<dbReference type="Proteomes" id="UP001608902">
    <property type="component" value="Unassembled WGS sequence"/>
</dbReference>
<evidence type="ECO:0000256" key="1">
    <source>
        <dbReference type="SAM" id="Phobius"/>
    </source>
</evidence>
<keyword evidence="1" id="KW-0472">Membrane</keyword>
<gene>
    <name evidence="2" type="ORF">AB6A40_011063</name>
</gene>
<keyword evidence="3" id="KW-1185">Reference proteome</keyword>